<dbReference type="Pfam" id="PF00550">
    <property type="entry name" value="PP-binding"/>
    <property type="match status" value="1"/>
</dbReference>
<comment type="caution">
    <text evidence="4">The sequence shown here is derived from an EMBL/GenBank/DDBJ whole genome shotgun (WGS) entry which is preliminary data.</text>
</comment>
<gene>
    <name evidence="4" type="ORF">FHI69_12600</name>
</gene>
<keyword evidence="2" id="KW-0597">Phosphoprotein</keyword>
<dbReference type="AlphaFoldDB" id="A0A5C4NQT2"/>
<dbReference type="SMART" id="SM00823">
    <property type="entry name" value="PKS_PP"/>
    <property type="match status" value="1"/>
</dbReference>
<dbReference type="Gene3D" id="1.10.1200.10">
    <property type="entry name" value="ACP-like"/>
    <property type="match status" value="1"/>
</dbReference>
<accession>A0A5C4NQT2</accession>
<dbReference type="PROSITE" id="PS50075">
    <property type="entry name" value="CARRIER"/>
    <property type="match status" value="1"/>
</dbReference>
<evidence type="ECO:0000313" key="5">
    <source>
        <dbReference type="Proteomes" id="UP000305681"/>
    </source>
</evidence>
<dbReference type="RefSeq" id="WP_139090815.1">
    <property type="nucleotide sequence ID" value="NZ_VDGE01000004.1"/>
</dbReference>
<organism evidence="4 5">
    <name type="scientific">Janthinobacterium lividum</name>
    <dbReference type="NCBI Taxonomy" id="29581"/>
    <lineage>
        <taxon>Bacteria</taxon>
        <taxon>Pseudomonadati</taxon>
        <taxon>Pseudomonadota</taxon>
        <taxon>Betaproteobacteria</taxon>
        <taxon>Burkholderiales</taxon>
        <taxon>Oxalobacteraceae</taxon>
        <taxon>Janthinobacterium</taxon>
    </lineage>
</organism>
<dbReference type="SUPFAM" id="SSF47336">
    <property type="entry name" value="ACP-like"/>
    <property type="match status" value="1"/>
</dbReference>
<feature type="domain" description="Carrier" evidence="3">
    <location>
        <begin position="1"/>
        <end position="76"/>
    </location>
</feature>
<sequence>MNLFEQCLVDLLADLTNAERGAISLTTTLDQQGVDSFVALRLARAIHDRTGIELELETLFDYPSVCQLAQHLQARAAQTAGAV</sequence>
<name>A0A5C4NQT2_9BURK</name>
<dbReference type="InterPro" id="IPR036736">
    <property type="entry name" value="ACP-like_sf"/>
</dbReference>
<evidence type="ECO:0000259" key="3">
    <source>
        <dbReference type="PROSITE" id="PS50075"/>
    </source>
</evidence>
<evidence type="ECO:0000256" key="1">
    <source>
        <dbReference type="ARBA" id="ARBA00022450"/>
    </source>
</evidence>
<proteinExistence type="predicted"/>
<dbReference type="EMBL" id="VDGE01000004">
    <property type="protein sequence ID" value="TNC76422.1"/>
    <property type="molecule type" value="Genomic_DNA"/>
</dbReference>
<dbReference type="GO" id="GO:0031177">
    <property type="term" value="F:phosphopantetheine binding"/>
    <property type="evidence" value="ECO:0007669"/>
    <property type="project" value="InterPro"/>
</dbReference>
<evidence type="ECO:0000256" key="2">
    <source>
        <dbReference type="ARBA" id="ARBA00022553"/>
    </source>
</evidence>
<protein>
    <submittedName>
        <fullName evidence="4">Acyl carrier protein</fullName>
    </submittedName>
</protein>
<keyword evidence="1" id="KW-0596">Phosphopantetheine</keyword>
<dbReference type="Proteomes" id="UP000305681">
    <property type="component" value="Unassembled WGS sequence"/>
</dbReference>
<dbReference type="InterPro" id="IPR020806">
    <property type="entry name" value="PKS_PP-bd"/>
</dbReference>
<reference evidence="4 5" key="1">
    <citation type="submission" date="2019-06" db="EMBL/GenBank/DDBJ databases">
        <title>Genome sequence of Janthinobacterium lividum UCD_MED1.</title>
        <authorList>
            <person name="De Leon M.E."/>
            <person name="Jospin G."/>
        </authorList>
    </citation>
    <scope>NUCLEOTIDE SEQUENCE [LARGE SCALE GENOMIC DNA]</scope>
    <source>
        <strain evidence="4 5">UCD_MED1</strain>
    </source>
</reference>
<evidence type="ECO:0000313" key="4">
    <source>
        <dbReference type="EMBL" id="TNC76422.1"/>
    </source>
</evidence>
<dbReference type="SMART" id="SM01294">
    <property type="entry name" value="PKS_PP_betabranch"/>
    <property type="match status" value="1"/>
</dbReference>
<dbReference type="InterPro" id="IPR009081">
    <property type="entry name" value="PP-bd_ACP"/>
</dbReference>